<comment type="similarity">
    <text evidence="1">Belongs to the universal stress protein A family.</text>
</comment>
<dbReference type="EMBL" id="JAGTXB010000018">
    <property type="protein sequence ID" value="MBS0030960.1"/>
    <property type="molecule type" value="Genomic_DNA"/>
</dbReference>
<comment type="caution">
    <text evidence="3">The sequence shown here is derived from an EMBL/GenBank/DDBJ whole genome shotgun (WGS) entry which is preliminary data.</text>
</comment>
<dbReference type="CDD" id="cd00293">
    <property type="entry name" value="USP-like"/>
    <property type="match status" value="1"/>
</dbReference>
<dbReference type="PRINTS" id="PR01438">
    <property type="entry name" value="UNVRSLSTRESS"/>
</dbReference>
<evidence type="ECO:0000313" key="4">
    <source>
        <dbReference type="Proteomes" id="UP000676386"/>
    </source>
</evidence>
<sequence>MKTLLILTDFSENAFRAAEYAAEVAIPLQINRVILYHAYQSIIGGTDLPIGNSQSNQDLYLQSMEHLALLQDRLKPTLKGIQIDLMAEDISLPAYISDLCKTEQVDLIVMGVSGRSGLEKLLLGSTTSMMIEESKVPVLIVPKDTIIGKGISSMVFTTDLKDHTTIPVHQLYEFLDAFPIPVQVLNVAKGTDDTYSAEARDTIASLHTIFENYPANFEYINEDNTVEGILSYANRHQTSIIIVVPRKTGFLSSFFKSSISKKLAYDSHIPLLSLPPAPVK</sequence>
<reference evidence="3 4" key="1">
    <citation type="submission" date="2021-04" db="EMBL/GenBank/DDBJ databases">
        <title>Chitinophaga sp. nov., isolated from the rhizosphere soil.</title>
        <authorList>
            <person name="He S."/>
        </authorList>
    </citation>
    <scope>NUCLEOTIDE SEQUENCE [LARGE SCALE GENOMIC DNA]</scope>
    <source>
        <strain evidence="3 4">2R12</strain>
    </source>
</reference>
<dbReference type="Proteomes" id="UP000676386">
    <property type="component" value="Unassembled WGS sequence"/>
</dbReference>
<gene>
    <name evidence="3" type="ORF">KE626_26780</name>
</gene>
<proteinExistence type="inferred from homology"/>
<feature type="domain" description="UspA" evidence="2">
    <location>
        <begin position="1"/>
        <end position="142"/>
    </location>
</feature>
<keyword evidence="4" id="KW-1185">Reference proteome</keyword>
<dbReference type="SUPFAM" id="SSF52402">
    <property type="entry name" value="Adenine nucleotide alpha hydrolases-like"/>
    <property type="match status" value="2"/>
</dbReference>
<organism evidence="3 4">
    <name type="scientific">Chitinophaga hostae</name>
    <dbReference type="NCBI Taxonomy" id="2831022"/>
    <lineage>
        <taxon>Bacteria</taxon>
        <taxon>Pseudomonadati</taxon>
        <taxon>Bacteroidota</taxon>
        <taxon>Chitinophagia</taxon>
        <taxon>Chitinophagales</taxon>
        <taxon>Chitinophagaceae</taxon>
        <taxon>Chitinophaga</taxon>
    </lineage>
</organism>
<dbReference type="InterPro" id="IPR006015">
    <property type="entry name" value="Universal_stress_UspA"/>
</dbReference>
<evidence type="ECO:0000313" key="3">
    <source>
        <dbReference type="EMBL" id="MBS0030960.1"/>
    </source>
</evidence>
<accession>A0ABS5J709</accession>
<dbReference type="InterPro" id="IPR006016">
    <property type="entry name" value="UspA"/>
</dbReference>
<protein>
    <submittedName>
        <fullName evidence="3">Universal stress protein</fullName>
    </submittedName>
</protein>
<name>A0ABS5J709_9BACT</name>
<dbReference type="Pfam" id="PF00582">
    <property type="entry name" value="Usp"/>
    <property type="match status" value="1"/>
</dbReference>
<dbReference type="RefSeq" id="WP_211976097.1">
    <property type="nucleotide sequence ID" value="NZ_CBFHAM010000025.1"/>
</dbReference>
<dbReference type="PANTHER" id="PTHR46268:SF22">
    <property type="entry name" value="SENSOR PROTEIN KDPD-RELATED"/>
    <property type="match status" value="1"/>
</dbReference>
<dbReference type="PANTHER" id="PTHR46268">
    <property type="entry name" value="STRESS RESPONSE PROTEIN NHAX"/>
    <property type="match status" value="1"/>
</dbReference>
<dbReference type="InterPro" id="IPR014729">
    <property type="entry name" value="Rossmann-like_a/b/a_fold"/>
</dbReference>
<dbReference type="Gene3D" id="3.40.50.620">
    <property type="entry name" value="HUPs"/>
    <property type="match status" value="2"/>
</dbReference>
<evidence type="ECO:0000256" key="1">
    <source>
        <dbReference type="ARBA" id="ARBA00008791"/>
    </source>
</evidence>
<evidence type="ECO:0000259" key="2">
    <source>
        <dbReference type="Pfam" id="PF00582"/>
    </source>
</evidence>